<evidence type="ECO:0000313" key="5">
    <source>
        <dbReference type="Proteomes" id="UP000799750"/>
    </source>
</evidence>
<keyword evidence="1" id="KW-0479">Metal-binding</keyword>
<sequence length="469" mass="50732">MSSSNGVRSLADMSCDSLLSQLGKRIEEQKNGATYTIGGSIPITKPGSDGGSPQSSSAAPPEAGKPSTQGLAQALTAPITIRWDSTTAEGLISKVTLPCEPGDAASLEKLVNDCQPATFGHNGKDIYDETYRKATKLDTTAFSSTFNPYEVGIIDAIAQVLLPSLPGGDIFRGVRAELYKLNVYSGPSGKFKAHVDTPRGSAQFGSLVVCLPCDHDGGELVVRHQGNGIIYNWGNIGTEGTDAAEIQWAAFYSDCEHEVLEVKSGHRITLTYNLYITSGSGDLAGRCPSLDPTALPLYEAILSMLELPAFMTKGGFLGIYCSHAYAHTHEESIKHLPGSLKGSDMALYEIFKALNLEVDLKPILNDGALYDSDEDLPDSEEEDKSKRKRIGDKLYATEYSDVSTEWATKRELLEAWGNHARETVVWLTRPKHSGVAMTYLAYGNQAELGIMYSYAALIVKIPAFTKRNL</sequence>
<evidence type="ECO:0000256" key="2">
    <source>
        <dbReference type="SAM" id="MobiDB-lite"/>
    </source>
</evidence>
<dbReference type="EMBL" id="MU004184">
    <property type="protein sequence ID" value="KAF2499038.1"/>
    <property type="molecule type" value="Genomic_DNA"/>
</dbReference>
<dbReference type="GO" id="GO:0046872">
    <property type="term" value="F:metal ion binding"/>
    <property type="evidence" value="ECO:0007669"/>
    <property type="project" value="UniProtKB-KW"/>
</dbReference>
<comment type="similarity">
    <text evidence="1">Belongs to the iron/ascorbate-dependent oxidoreductase family.</text>
</comment>
<dbReference type="PROSITE" id="PS51471">
    <property type="entry name" value="FE2OG_OXY"/>
    <property type="match status" value="1"/>
</dbReference>
<accession>A0A6A6R2N7</accession>
<evidence type="ECO:0000259" key="3">
    <source>
        <dbReference type="PROSITE" id="PS51471"/>
    </source>
</evidence>
<dbReference type="PANTHER" id="PTHR33099">
    <property type="entry name" value="FE2OG DIOXYGENASE DOMAIN-CONTAINING PROTEIN"/>
    <property type="match status" value="1"/>
</dbReference>
<organism evidence="4 5">
    <name type="scientific">Lophium mytilinum</name>
    <dbReference type="NCBI Taxonomy" id="390894"/>
    <lineage>
        <taxon>Eukaryota</taxon>
        <taxon>Fungi</taxon>
        <taxon>Dikarya</taxon>
        <taxon>Ascomycota</taxon>
        <taxon>Pezizomycotina</taxon>
        <taxon>Dothideomycetes</taxon>
        <taxon>Pleosporomycetidae</taxon>
        <taxon>Mytilinidiales</taxon>
        <taxon>Mytilinidiaceae</taxon>
        <taxon>Lophium</taxon>
    </lineage>
</organism>
<dbReference type="Proteomes" id="UP000799750">
    <property type="component" value="Unassembled WGS sequence"/>
</dbReference>
<dbReference type="PANTHER" id="PTHR33099:SF7">
    <property type="entry name" value="MYND-TYPE DOMAIN-CONTAINING PROTEIN"/>
    <property type="match status" value="1"/>
</dbReference>
<dbReference type="Pfam" id="PF13640">
    <property type="entry name" value="2OG-FeII_Oxy_3"/>
    <property type="match status" value="1"/>
</dbReference>
<keyword evidence="1" id="KW-0408">Iron</keyword>
<dbReference type="OrthoDB" id="27483at2759"/>
<dbReference type="InterPro" id="IPR005123">
    <property type="entry name" value="Oxoglu/Fe-dep_dioxygenase_dom"/>
</dbReference>
<evidence type="ECO:0000256" key="1">
    <source>
        <dbReference type="RuleBase" id="RU003682"/>
    </source>
</evidence>
<keyword evidence="1" id="KW-0560">Oxidoreductase</keyword>
<dbReference type="Gene3D" id="2.60.120.620">
    <property type="entry name" value="q2cbj1_9rhob like domain"/>
    <property type="match status" value="1"/>
</dbReference>
<feature type="domain" description="Fe2OG dioxygenase" evidence="3">
    <location>
        <begin position="175"/>
        <end position="278"/>
    </location>
</feature>
<reference evidence="4" key="1">
    <citation type="journal article" date="2020" name="Stud. Mycol.">
        <title>101 Dothideomycetes genomes: a test case for predicting lifestyles and emergence of pathogens.</title>
        <authorList>
            <person name="Haridas S."/>
            <person name="Albert R."/>
            <person name="Binder M."/>
            <person name="Bloem J."/>
            <person name="Labutti K."/>
            <person name="Salamov A."/>
            <person name="Andreopoulos B."/>
            <person name="Baker S."/>
            <person name="Barry K."/>
            <person name="Bills G."/>
            <person name="Bluhm B."/>
            <person name="Cannon C."/>
            <person name="Castanera R."/>
            <person name="Culley D."/>
            <person name="Daum C."/>
            <person name="Ezra D."/>
            <person name="Gonzalez J."/>
            <person name="Henrissat B."/>
            <person name="Kuo A."/>
            <person name="Liang C."/>
            <person name="Lipzen A."/>
            <person name="Lutzoni F."/>
            <person name="Magnuson J."/>
            <person name="Mondo S."/>
            <person name="Nolan M."/>
            <person name="Ohm R."/>
            <person name="Pangilinan J."/>
            <person name="Park H.-J."/>
            <person name="Ramirez L."/>
            <person name="Alfaro M."/>
            <person name="Sun H."/>
            <person name="Tritt A."/>
            <person name="Yoshinaga Y."/>
            <person name="Zwiers L.-H."/>
            <person name="Turgeon B."/>
            <person name="Goodwin S."/>
            <person name="Spatafora J."/>
            <person name="Crous P."/>
            <person name="Grigoriev I."/>
        </authorList>
    </citation>
    <scope>NUCLEOTIDE SEQUENCE</scope>
    <source>
        <strain evidence="4">CBS 269.34</strain>
    </source>
</reference>
<evidence type="ECO:0000313" key="4">
    <source>
        <dbReference type="EMBL" id="KAF2499038.1"/>
    </source>
</evidence>
<name>A0A6A6R2N7_9PEZI</name>
<dbReference type="InterPro" id="IPR044862">
    <property type="entry name" value="Pro_4_hyd_alph_FE2OG_OXY"/>
</dbReference>
<dbReference type="GO" id="GO:0016491">
    <property type="term" value="F:oxidoreductase activity"/>
    <property type="evidence" value="ECO:0007669"/>
    <property type="project" value="UniProtKB-KW"/>
</dbReference>
<proteinExistence type="inferred from homology"/>
<keyword evidence="5" id="KW-1185">Reference proteome</keyword>
<feature type="compositionally biased region" description="Low complexity" evidence="2">
    <location>
        <begin position="51"/>
        <end position="64"/>
    </location>
</feature>
<gene>
    <name evidence="4" type="ORF">BU16DRAFT_503041</name>
</gene>
<feature type="region of interest" description="Disordered" evidence="2">
    <location>
        <begin position="29"/>
        <end position="69"/>
    </location>
</feature>
<protein>
    <recommendedName>
        <fullName evidence="3">Fe2OG dioxygenase domain-containing protein</fullName>
    </recommendedName>
</protein>
<dbReference type="AlphaFoldDB" id="A0A6A6R2N7"/>